<dbReference type="SMART" id="SM00054">
    <property type="entry name" value="EFh"/>
    <property type="match status" value="2"/>
</dbReference>
<evidence type="ECO:0000256" key="2">
    <source>
        <dbReference type="ARBA" id="ARBA00022490"/>
    </source>
</evidence>
<dbReference type="GO" id="GO:0045104">
    <property type="term" value="P:intermediate filament cytoskeleton organization"/>
    <property type="evidence" value="ECO:0007669"/>
    <property type="project" value="InterPro"/>
</dbReference>
<dbReference type="Pfam" id="PF13499">
    <property type="entry name" value="EF-hand_7"/>
    <property type="match status" value="1"/>
</dbReference>
<evidence type="ECO:0000259" key="8">
    <source>
        <dbReference type="PROSITE" id="PS51460"/>
    </source>
</evidence>
<dbReference type="PROSITE" id="PS50222">
    <property type="entry name" value="EF_HAND_2"/>
    <property type="match status" value="2"/>
</dbReference>
<feature type="compositionally biased region" description="Low complexity" evidence="6">
    <location>
        <begin position="1454"/>
        <end position="1472"/>
    </location>
</feature>
<dbReference type="GO" id="GO:0015629">
    <property type="term" value="C:actin cytoskeleton"/>
    <property type="evidence" value="ECO:0007669"/>
    <property type="project" value="TreeGrafter"/>
</dbReference>
<dbReference type="GO" id="GO:0042060">
    <property type="term" value="P:wound healing"/>
    <property type="evidence" value="ECO:0007669"/>
    <property type="project" value="TreeGrafter"/>
</dbReference>
<reference evidence="9" key="2">
    <citation type="submission" date="2025-09" db="UniProtKB">
        <authorList>
            <consortium name="Ensembl"/>
        </authorList>
    </citation>
    <scope>IDENTIFICATION</scope>
</reference>
<keyword evidence="5" id="KW-0175">Coiled coil</keyword>
<dbReference type="GO" id="GO:0005886">
    <property type="term" value="C:plasma membrane"/>
    <property type="evidence" value="ECO:0007669"/>
    <property type="project" value="UniProtKB-SubCell"/>
</dbReference>
<dbReference type="InterPro" id="IPR002048">
    <property type="entry name" value="EF_hand_dom"/>
</dbReference>
<evidence type="ECO:0000256" key="3">
    <source>
        <dbReference type="ARBA" id="ARBA00022837"/>
    </source>
</evidence>
<evidence type="ECO:0000313" key="9">
    <source>
        <dbReference type="Ensembl" id="ENSEBUP00000022553.1"/>
    </source>
</evidence>
<dbReference type="GO" id="GO:0005874">
    <property type="term" value="C:microtubule"/>
    <property type="evidence" value="ECO:0007669"/>
    <property type="project" value="TreeGrafter"/>
</dbReference>
<dbReference type="GO" id="GO:0005509">
    <property type="term" value="F:calcium ion binding"/>
    <property type="evidence" value="ECO:0007669"/>
    <property type="project" value="InterPro"/>
</dbReference>
<dbReference type="InterPro" id="IPR018159">
    <property type="entry name" value="Spectrin/alpha-actinin"/>
</dbReference>
<dbReference type="SUPFAM" id="SSF46966">
    <property type="entry name" value="Spectrin repeat"/>
    <property type="match status" value="9"/>
</dbReference>
<dbReference type="CDD" id="cd00051">
    <property type="entry name" value="EFh"/>
    <property type="match status" value="1"/>
</dbReference>
<dbReference type="GO" id="GO:0005198">
    <property type="term" value="F:structural molecule activity"/>
    <property type="evidence" value="ECO:0007669"/>
    <property type="project" value="TreeGrafter"/>
</dbReference>
<dbReference type="SUPFAM" id="SSF143575">
    <property type="entry name" value="GAS2 domain-like"/>
    <property type="match status" value="1"/>
</dbReference>
<comment type="subcellular location">
    <subcellularLocation>
        <location evidence="1">Cytoplasm</location>
        <location evidence="1">Cytoskeleton</location>
    </subcellularLocation>
</comment>
<dbReference type="PANTHER" id="PTHR23169:SF25">
    <property type="entry name" value="MICROTUBULE-ACTIN CROSS-LINKING FACTOR 1, ISOFORMS 1_2_3_4_5"/>
    <property type="match status" value="1"/>
</dbReference>
<feature type="domain" description="GAR" evidence="8">
    <location>
        <begin position="1227"/>
        <end position="1305"/>
    </location>
</feature>
<keyword evidence="10" id="KW-1185">Reference proteome</keyword>
<name>A0A8C4WZL8_EPTBU</name>
<feature type="region of interest" description="Disordered" evidence="6">
    <location>
        <begin position="1451"/>
        <end position="1535"/>
    </location>
</feature>
<sequence length="1535" mass="175762">MLLYFPVNLQFHDKMDTMLENLERVAQRLRVPPPIPADSDKIREQIGETKSAMLEFQKLQPTFTSLNSSGQELIMLSRKEQKEEMAKDIQGRLSSMQDLWGEIEQQTENHETRLVEVLDLADRFWANLAAALSSLQEQEGDLYLVETLGVDPSLIKQQEEILLAKREDLDCFQEDLEMLRYLGSKLISACGEPDKPEVKKSIDEVNVAWERLNKLVQGRMDKLDEAMRITLQYQDSLQNTFDWLENKLTYFDNLAPVGTELEIVKQQMDDLNKVKVESYQQQIEMERLSHQGEIMLRKVKEEQQRAVITGPLKDLKEQWESLDSKILNRQHKLETSLLALGQFQHTLEELFTWLGHTEGLLSEQNPVVNDPKAIEIELAKHLVLRNDVFAHKATVATVKQAGAEIVRSSDGGEVATLQNRLQSLQQRWDSVMLCTEQRRAELDKALQQARGFQGEVEALMQWLADLEGLLSDSQPVGGLPETAKEQLNAHLQLCQEYEGQQVVYRRALEHCQLVEREGEGELGKRASIQDLEQKWRVVGNKLEERKTKLEAALKTAIDFHNSLQDLISWLTQTENALNLMSTPSLILDSVLFQIDGHKMLANEVNSRREQVVDLDKTGTHLKYFSRKQDVALIKNLMQSVQTRWECVLHGTLNRGRALDDARKRAKQFHEVWTKLMDWLEEAEKGLDLEPDCSNDPEKIKVQLSKHKEFQKTMGGKQPAYDTATRMGRVLNEKATLLDDEQGLEMMLSELRDKWDTVCGKSVERQHKLEEALLFSGQFAEALQVLIDWLYKVEPLLAEEQPVHGDVALVITLIEGHKAFQKELGKRASSVQALKRSTRDLEDGSNAGDQSWVHAQMAELSSQWESVCKLSLQKQGRLDAALKQAEEFRMLGQGIMDWLAEAEKTLRFHGILPEEVEAVQLLIEQHKEFLERLEEQQTEVNRAVTMGETILAVCHPDSSTTIKQWINIIRSRFEEVIMWARQHQVRLETSLNELLSNSRLLEDMLSWLQQAQEMIRQRDQESLPEQIDSLQYLISEHQTFMEEMMSKQPEMERMTKSYKRKPSVSDVQLFDRIRSRKRGAPPLGVVPTHAQPLETKNPRVTQLFNKWRQVWLMALERQRKLQDCLERLQELKDFESFDFDVWRRKYMQWMNHKKSRVMDFFRRIDKDQDGKITRQEFIDGILSSRFPTNRLEMVAVADIFDRDRDGYIDYYEFIAALHPNKDAYRPITDADKIEDEVTRQVAECKCTRRFQVEQIGENKYRFYLGNQFGDSQQLRLVRILRSTVMVRVGGGWMALDEFLVKNDPCRAKGRTNLELREKFIMPEGASQSMAPFRTRGRRSRPTSRTTSPVRGPHVHSSSCTTPSSTSSTTANTPRPSSATLSRNYDKPWLSNSRTSTPTKPLSQESDASPVEVTPIHGSRLRPPGYLSGKSLHVGEDSLTLDSTSDLHILQAFDMSRSPSRGGSRPGSRPGSRTSSRRGSESSDLDVPERANLATDGTEGLGGVDALGGSRPASRADKTTKIPKGAGSGTSNKLTRR</sequence>
<dbReference type="GO" id="GO:0005882">
    <property type="term" value="C:intermediate filament"/>
    <property type="evidence" value="ECO:0007669"/>
    <property type="project" value="TreeGrafter"/>
</dbReference>
<dbReference type="FunFam" id="1.20.58.60:FF:000001">
    <property type="entry name" value="Microtubule-actin cross-linking factor 1"/>
    <property type="match status" value="3"/>
</dbReference>
<dbReference type="FunFam" id="3.30.920.20:FF:000001">
    <property type="entry name" value="Microtubule-actin cross-linking factor 1"/>
    <property type="match status" value="1"/>
</dbReference>
<dbReference type="InterPro" id="IPR003108">
    <property type="entry name" value="GAR_dom"/>
</dbReference>
<dbReference type="Gene3D" id="1.20.58.60">
    <property type="match status" value="10"/>
</dbReference>
<dbReference type="SUPFAM" id="SSF47473">
    <property type="entry name" value="EF-hand"/>
    <property type="match status" value="1"/>
</dbReference>
<organism evidence="9 10">
    <name type="scientific">Eptatretus burgeri</name>
    <name type="common">Inshore hagfish</name>
    <dbReference type="NCBI Taxonomy" id="7764"/>
    <lineage>
        <taxon>Eukaryota</taxon>
        <taxon>Metazoa</taxon>
        <taxon>Chordata</taxon>
        <taxon>Craniata</taxon>
        <taxon>Vertebrata</taxon>
        <taxon>Cyclostomata</taxon>
        <taxon>Myxini</taxon>
        <taxon>Myxiniformes</taxon>
        <taxon>Myxinidae</taxon>
        <taxon>Eptatretinae</taxon>
        <taxon>Eptatretus</taxon>
    </lineage>
</organism>
<evidence type="ECO:0000256" key="6">
    <source>
        <dbReference type="SAM" id="MobiDB-lite"/>
    </source>
</evidence>
<evidence type="ECO:0000256" key="4">
    <source>
        <dbReference type="ARBA" id="ARBA00023212"/>
    </source>
</evidence>
<dbReference type="PROSITE" id="PS51460">
    <property type="entry name" value="GAR"/>
    <property type="match status" value="1"/>
</dbReference>
<dbReference type="GO" id="GO:0008017">
    <property type="term" value="F:microtubule binding"/>
    <property type="evidence" value="ECO:0007669"/>
    <property type="project" value="InterPro"/>
</dbReference>
<feature type="compositionally biased region" description="Polar residues" evidence="6">
    <location>
        <begin position="1388"/>
        <end position="1405"/>
    </location>
</feature>
<dbReference type="Gene3D" id="3.30.920.20">
    <property type="entry name" value="Gas2-like domain"/>
    <property type="match status" value="1"/>
</dbReference>
<dbReference type="PANTHER" id="PTHR23169">
    <property type="entry name" value="ENVOPLAKIN"/>
    <property type="match status" value="1"/>
</dbReference>
<reference evidence="9" key="1">
    <citation type="submission" date="2025-08" db="UniProtKB">
        <authorList>
            <consortium name="Ensembl"/>
        </authorList>
    </citation>
    <scope>IDENTIFICATION</scope>
</reference>
<feature type="region of interest" description="Disordered" evidence="6">
    <location>
        <begin position="1317"/>
        <end position="1427"/>
    </location>
</feature>
<dbReference type="GO" id="GO:0032886">
    <property type="term" value="P:regulation of microtubule-based process"/>
    <property type="evidence" value="ECO:0007669"/>
    <property type="project" value="TreeGrafter"/>
</dbReference>
<protein>
    <submittedName>
        <fullName evidence="9">Uncharacterized protein</fullName>
    </submittedName>
</protein>
<dbReference type="SMART" id="SM00150">
    <property type="entry name" value="SPEC"/>
    <property type="match status" value="10"/>
</dbReference>
<dbReference type="InterPro" id="IPR002017">
    <property type="entry name" value="Spectrin_repeat"/>
</dbReference>
<dbReference type="GO" id="GO:0051893">
    <property type="term" value="P:regulation of focal adhesion assembly"/>
    <property type="evidence" value="ECO:0007669"/>
    <property type="project" value="TreeGrafter"/>
</dbReference>
<feature type="compositionally biased region" description="Low complexity" evidence="6">
    <location>
        <begin position="1341"/>
        <end position="1378"/>
    </location>
</feature>
<dbReference type="Gene3D" id="1.10.238.10">
    <property type="entry name" value="EF-hand"/>
    <property type="match status" value="1"/>
</dbReference>
<feature type="domain" description="EF-hand" evidence="7">
    <location>
        <begin position="1151"/>
        <end position="1186"/>
    </location>
</feature>
<dbReference type="PROSITE" id="PS00018">
    <property type="entry name" value="EF_HAND_1"/>
    <property type="match status" value="2"/>
</dbReference>
<evidence type="ECO:0000259" key="7">
    <source>
        <dbReference type="PROSITE" id="PS50222"/>
    </source>
</evidence>
<dbReference type="InterPro" id="IPR011992">
    <property type="entry name" value="EF-hand-dom_pair"/>
</dbReference>
<keyword evidence="3" id="KW-0106">Calcium</keyword>
<dbReference type="GO" id="GO:0045296">
    <property type="term" value="F:cadherin binding"/>
    <property type="evidence" value="ECO:0007669"/>
    <property type="project" value="TreeGrafter"/>
</dbReference>
<dbReference type="Pfam" id="PF02187">
    <property type="entry name" value="GAS2"/>
    <property type="match status" value="1"/>
</dbReference>
<dbReference type="InterPro" id="IPR043197">
    <property type="entry name" value="Plakin"/>
</dbReference>
<evidence type="ECO:0000313" key="10">
    <source>
        <dbReference type="Proteomes" id="UP000694388"/>
    </source>
</evidence>
<dbReference type="Proteomes" id="UP000694388">
    <property type="component" value="Unplaced"/>
</dbReference>
<feature type="coiled-coil region" evidence="5">
    <location>
        <begin position="915"/>
        <end position="942"/>
    </location>
</feature>
<keyword evidence="2" id="KW-0963">Cytoplasm</keyword>
<keyword evidence="4" id="KW-0206">Cytoskeleton</keyword>
<dbReference type="GO" id="GO:0005737">
    <property type="term" value="C:cytoplasm"/>
    <property type="evidence" value="ECO:0007669"/>
    <property type="project" value="TreeGrafter"/>
</dbReference>
<proteinExistence type="predicted"/>
<dbReference type="Ensembl" id="ENSEBUT00000023129.1">
    <property type="protein sequence ID" value="ENSEBUP00000022553.1"/>
    <property type="gene ID" value="ENSEBUG00000013858.1"/>
</dbReference>
<dbReference type="GeneTree" id="ENSGT00940000166468"/>
<dbReference type="InterPro" id="IPR018247">
    <property type="entry name" value="EF_Hand_1_Ca_BS"/>
</dbReference>
<dbReference type="OMA" id="PDENFKM"/>
<dbReference type="CDD" id="cd00176">
    <property type="entry name" value="SPEC"/>
    <property type="match status" value="6"/>
</dbReference>
<evidence type="ECO:0000256" key="5">
    <source>
        <dbReference type="SAM" id="Coils"/>
    </source>
</evidence>
<dbReference type="Pfam" id="PF00435">
    <property type="entry name" value="Spectrin"/>
    <property type="match status" value="7"/>
</dbReference>
<dbReference type="SMART" id="SM00243">
    <property type="entry name" value="GAS2"/>
    <property type="match status" value="1"/>
</dbReference>
<dbReference type="InterPro" id="IPR036534">
    <property type="entry name" value="GAR_dom_sf"/>
</dbReference>
<accession>A0A8C4WZL8</accession>
<feature type="domain" description="EF-hand" evidence="7">
    <location>
        <begin position="1187"/>
        <end position="1222"/>
    </location>
</feature>
<evidence type="ECO:0000256" key="1">
    <source>
        <dbReference type="ARBA" id="ARBA00004245"/>
    </source>
</evidence>